<dbReference type="InterPro" id="IPR011042">
    <property type="entry name" value="6-blade_b-propeller_TolB-like"/>
</dbReference>
<dbReference type="KEGG" id="pgin:FRZ67_16790"/>
<dbReference type="InterPro" id="IPR032485">
    <property type="entry name" value="LRP1-like_beta_prop"/>
</dbReference>
<dbReference type="SUPFAM" id="SSF69304">
    <property type="entry name" value="Tricorn protease N-terminal domain"/>
    <property type="match status" value="1"/>
</dbReference>
<dbReference type="AlphaFoldDB" id="A0A5B8VD15"/>
<dbReference type="PANTHER" id="PTHR36842">
    <property type="entry name" value="PROTEIN TOLB HOMOLOG"/>
    <property type="match status" value="1"/>
</dbReference>
<evidence type="ECO:0000313" key="5">
    <source>
        <dbReference type="Proteomes" id="UP000321533"/>
    </source>
</evidence>
<accession>A0A5B8VD15</accession>
<evidence type="ECO:0000259" key="3">
    <source>
        <dbReference type="Pfam" id="PF16472"/>
    </source>
</evidence>
<evidence type="ECO:0000256" key="1">
    <source>
        <dbReference type="ARBA" id="ARBA00009820"/>
    </source>
</evidence>
<feature type="chain" id="PRO_5022765763" evidence="2">
    <location>
        <begin position="21"/>
        <end position="505"/>
    </location>
</feature>
<dbReference type="Gene3D" id="2.60.120.200">
    <property type="match status" value="1"/>
</dbReference>
<dbReference type="Pfam" id="PF07676">
    <property type="entry name" value="PD40"/>
    <property type="match status" value="2"/>
</dbReference>
<dbReference type="RefSeq" id="WP_147191363.1">
    <property type="nucleotide sequence ID" value="NZ_CP042435.1"/>
</dbReference>
<name>A0A5B8VD15_9BACT</name>
<comment type="similarity">
    <text evidence="1">Belongs to the TolB family.</text>
</comment>
<dbReference type="Proteomes" id="UP000321533">
    <property type="component" value="Chromosome"/>
</dbReference>
<feature type="signal peptide" evidence="2">
    <location>
        <begin position="1"/>
        <end position="20"/>
    </location>
</feature>
<sequence length="505" mass="55971">MKKIFIILLVVCIPAVRLMAQKSSLGIFDAQTEVGNAKKGMCKYDAQSQEYIITGSGTNIWATHDEFQFLYKKMSGDFMLTTNAAFVGKGVEEHRKWGWMVRRSLDTSSPHVNAVVHGDGLTSLQFRRTAGAITEEQKSTITHADVVRLERKGNRYYMSVAKNGDLFTIDSLDLDLGNDVYVGLFVCSHNNAVAETAVFHNVRITIPAPSTLVPYRQYLGSQLEIMDVASATSKIIFQSPRSIQAPNYMPDGNHLIYNSDGLIYKFDLKTLTPSVLNTGSITGNNNDHVISFDGKMLGISSNNKEDNASKVYTLPLSGGEPKQITPTGPSYLHGWSADGKYLVFVGQRNGDYDIYKVPSTGGEEVNLTNSKGLDDGCEYSRDGKYIYFNSVRNGLMQIYRMKPDGSNVEQLTNDALNNWFAHPSPDGKWIVFISFGQDVSPSDHPFYKHVYIRLMPADGGTPKVIAYLYGGQGTMNTPCWAPDSKKIAFISNSNLLSEVYPVEKK</sequence>
<reference evidence="4 5" key="1">
    <citation type="journal article" date="2016" name="Int. J. Syst. Evol. Microbiol.">
        <title>Panacibacter ginsenosidivorans gen. nov., sp. nov., with ginsenoside converting activity isolated from soil of a ginseng field.</title>
        <authorList>
            <person name="Siddiqi M.Z."/>
            <person name="Muhammad Shafi S."/>
            <person name="Choi K.D."/>
            <person name="Im W.T."/>
        </authorList>
    </citation>
    <scope>NUCLEOTIDE SEQUENCE [LARGE SCALE GENOMIC DNA]</scope>
    <source>
        <strain evidence="4 5">Gsoil1550</strain>
    </source>
</reference>
<evidence type="ECO:0000313" key="4">
    <source>
        <dbReference type="EMBL" id="QEC68883.1"/>
    </source>
</evidence>
<keyword evidence="5" id="KW-1185">Reference proteome</keyword>
<dbReference type="PANTHER" id="PTHR36842:SF1">
    <property type="entry name" value="PROTEIN TOLB"/>
    <property type="match status" value="1"/>
</dbReference>
<dbReference type="OrthoDB" id="8432779at2"/>
<evidence type="ECO:0000256" key="2">
    <source>
        <dbReference type="SAM" id="SignalP"/>
    </source>
</evidence>
<organism evidence="4 5">
    <name type="scientific">Panacibacter ginsenosidivorans</name>
    <dbReference type="NCBI Taxonomy" id="1813871"/>
    <lineage>
        <taxon>Bacteria</taxon>
        <taxon>Pseudomonadati</taxon>
        <taxon>Bacteroidota</taxon>
        <taxon>Chitinophagia</taxon>
        <taxon>Chitinophagales</taxon>
        <taxon>Chitinophagaceae</taxon>
        <taxon>Panacibacter</taxon>
    </lineage>
</organism>
<keyword evidence="2" id="KW-0732">Signal</keyword>
<feature type="domain" description="Prolow-density lipoprotein receptor-related protein 1-like beta-propeller" evidence="3">
    <location>
        <begin position="285"/>
        <end position="421"/>
    </location>
</feature>
<gene>
    <name evidence="4" type="ORF">FRZ67_16790</name>
</gene>
<dbReference type="Pfam" id="PF16472">
    <property type="entry name" value="DUF5050"/>
    <property type="match status" value="1"/>
</dbReference>
<dbReference type="InterPro" id="IPR011659">
    <property type="entry name" value="WD40"/>
</dbReference>
<dbReference type="Gene3D" id="2.120.10.30">
    <property type="entry name" value="TolB, C-terminal domain"/>
    <property type="match status" value="1"/>
</dbReference>
<proteinExistence type="inferred from homology"/>
<dbReference type="EMBL" id="CP042435">
    <property type="protein sequence ID" value="QEC68883.1"/>
    <property type="molecule type" value="Genomic_DNA"/>
</dbReference>
<protein>
    <submittedName>
        <fullName evidence="4">DUF5050 domain-containing protein</fullName>
    </submittedName>
</protein>